<proteinExistence type="predicted"/>
<feature type="compositionally biased region" description="Polar residues" evidence="1">
    <location>
        <begin position="103"/>
        <end position="115"/>
    </location>
</feature>
<dbReference type="AlphaFoldDB" id="A0A6C0LYZ8"/>
<name>A0A6C0LYZ8_9ZZZZ</name>
<feature type="compositionally biased region" description="Polar residues" evidence="1">
    <location>
        <begin position="127"/>
        <end position="137"/>
    </location>
</feature>
<evidence type="ECO:0000313" key="2">
    <source>
        <dbReference type="EMBL" id="QHU34482.1"/>
    </source>
</evidence>
<evidence type="ECO:0000256" key="1">
    <source>
        <dbReference type="SAM" id="MobiDB-lite"/>
    </source>
</evidence>
<accession>A0A6C0LYZ8</accession>
<sequence>MYITTGEALFWDETLSGVSSVTGGIKTFFDNLMNSTEVGGKGAVEVSGETVKSATSIPDEIVKGSQDSQSSKTINGADNVEDDGDEPTTSSSRNNLEKKIDRSTVTSPSANQQQAPREIDYSGPEPNENNSKSTGSSSIGFCYIGEYDGTRSCASVNESSKCMSGDIFDTNEKCMNP</sequence>
<organism evidence="2">
    <name type="scientific">viral metagenome</name>
    <dbReference type="NCBI Taxonomy" id="1070528"/>
    <lineage>
        <taxon>unclassified sequences</taxon>
        <taxon>metagenomes</taxon>
        <taxon>organismal metagenomes</taxon>
    </lineage>
</organism>
<feature type="region of interest" description="Disordered" evidence="1">
    <location>
        <begin position="48"/>
        <end position="137"/>
    </location>
</feature>
<feature type="compositionally biased region" description="Polar residues" evidence="1">
    <location>
        <begin position="65"/>
        <end position="76"/>
    </location>
</feature>
<protein>
    <submittedName>
        <fullName evidence="2">Uncharacterized protein</fullName>
    </submittedName>
</protein>
<reference evidence="2" key="1">
    <citation type="journal article" date="2020" name="Nature">
        <title>Giant virus diversity and host interactions through global metagenomics.</title>
        <authorList>
            <person name="Schulz F."/>
            <person name="Roux S."/>
            <person name="Paez-Espino D."/>
            <person name="Jungbluth S."/>
            <person name="Walsh D.A."/>
            <person name="Denef V.J."/>
            <person name="McMahon K.D."/>
            <person name="Konstantinidis K.T."/>
            <person name="Eloe-Fadrosh E.A."/>
            <person name="Kyrpides N.C."/>
            <person name="Woyke T."/>
        </authorList>
    </citation>
    <scope>NUCLEOTIDE SEQUENCE</scope>
    <source>
        <strain evidence="2">GVMAG-S-1016713-123</strain>
    </source>
</reference>
<dbReference type="EMBL" id="MN740572">
    <property type="protein sequence ID" value="QHU34482.1"/>
    <property type="molecule type" value="Genomic_DNA"/>
</dbReference>